<proteinExistence type="predicted"/>
<evidence type="ECO:0000259" key="2">
    <source>
        <dbReference type="Pfam" id="PF00326"/>
    </source>
</evidence>
<dbReference type="KEGG" id="paca:ID47_05690"/>
<accession>A0A077B058</accession>
<dbReference type="STRING" id="91604.ID47_05690"/>
<dbReference type="SUPFAM" id="SSF53474">
    <property type="entry name" value="alpha/beta-Hydrolases"/>
    <property type="match status" value="1"/>
</dbReference>
<feature type="domain" description="Peptidase S9 prolyl oligopeptidase catalytic" evidence="2">
    <location>
        <begin position="415"/>
        <end position="615"/>
    </location>
</feature>
<dbReference type="Proteomes" id="UP000028926">
    <property type="component" value="Chromosome"/>
</dbReference>
<keyword evidence="4" id="KW-1185">Reference proteome</keyword>
<dbReference type="RefSeq" id="WP_038464654.1">
    <property type="nucleotide sequence ID" value="NZ_CP008941.1"/>
</dbReference>
<gene>
    <name evidence="3" type="ORF">ID47_05690</name>
</gene>
<protein>
    <recommendedName>
        <fullName evidence="2">Peptidase S9 prolyl oligopeptidase catalytic domain-containing protein</fullName>
    </recommendedName>
</protein>
<dbReference type="eggNOG" id="COG1506">
    <property type="taxonomic scope" value="Bacteria"/>
</dbReference>
<dbReference type="GO" id="GO:0006508">
    <property type="term" value="P:proteolysis"/>
    <property type="evidence" value="ECO:0007669"/>
    <property type="project" value="InterPro"/>
</dbReference>
<dbReference type="HOGENOM" id="CLU_423177_0_0_5"/>
<dbReference type="EMBL" id="CP008941">
    <property type="protein sequence ID" value="AIK96335.1"/>
    <property type="molecule type" value="Genomic_DNA"/>
</dbReference>
<dbReference type="AlphaFoldDB" id="A0A077B058"/>
<dbReference type="PANTHER" id="PTHR42776">
    <property type="entry name" value="SERINE PEPTIDASE S9 FAMILY MEMBER"/>
    <property type="match status" value="1"/>
</dbReference>
<dbReference type="PANTHER" id="PTHR42776:SF27">
    <property type="entry name" value="DIPEPTIDYL PEPTIDASE FAMILY MEMBER 6"/>
    <property type="match status" value="1"/>
</dbReference>
<dbReference type="InterPro" id="IPR029058">
    <property type="entry name" value="AB_hydrolase_fold"/>
</dbReference>
<dbReference type="OrthoDB" id="1094230at2"/>
<reference evidence="3 4" key="1">
    <citation type="submission" date="2014-07" db="EMBL/GenBank/DDBJ databases">
        <title>Comparative genomic insights into amoeba endosymbionts belonging to the families of Holosporaceae and Candidatus Midichloriaceae within Rickettsiales.</title>
        <authorList>
            <person name="Wang Z."/>
            <person name="Wu M."/>
        </authorList>
    </citation>
    <scope>NUCLEOTIDE SEQUENCE [LARGE SCALE GENOMIC DNA]</scope>
    <source>
        <strain evidence="3">PRA3</strain>
    </source>
</reference>
<dbReference type="Pfam" id="PF00326">
    <property type="entry name" value="Peptidase_S9"/>
    <property type="match status" value="1"/>
</dbReference>
<organism evidence="3 4">
    <name type="scientific">Candidatus Odyssella acanthamoebae</name>
    <dbReference type="NCBI Taxonomy" id="91604"/>
    <lineage>
        <taxon>Bacteria</taxon>
        <taxon>Pseudomonadati</taxon>
        <taxon>Pseudomonadota</taxon>
        <taxon>Alphaproteobacteria</taxon>
        <taxon>Holosporales</taxon>
        <taxon>Candidatus Paracaedibacteraceae</taxon>
        <taxon>Candidatus Odyssella</taxon>
    </lineage>
</organism>
<dbReference type="MEROPS" id="S09.A58"/>
<dbReference type="GO" id="GO:0004252">
    <property type="term" value="F:serine-type endopeptidase activity"/>
    <property type="evidence" value="ECO:0007669"/>
    <property type="project" value="TreeGrafter"/>
</dbReference>
<evidence type="ECO:0000256" key="1">
    <source>
        <dbReference type="ARBA" id="ARBA00022801"/>
    </source>
</evidence>
<name>A0A077B058_9PROT</name>
<sequence length="647" mass="74072">MHLNEDGSVTSGATFTLPTMDKKIFFDAEIISPRFVKVEYGEPSEELLHGGIEDSNRDYRRCYTNTESLIWDMDSSDYFKIENADFEACYFSIEEINNPERLLVQESFYKLESEYHGQNRYRYYNLLTRQFLDQTVLNFQSKITNLITSTDEQGVYKFKYATQSSYAPPQFDFVKVNENQDGSISIGDILYSVNSNSLRYSFSDSLEDGLLIFYRTAGDGLRVPYVVDLKRKKPMERPLLNDDEVDELKSDVYDATIYDGIFFYRTHFEKRKEHCRSTGPLGPQGKLLQALYSWDEEQKNAIYPFLKDLNIKKIVEGGKQLSDLLEKYSDALTPQQRDIAQRILSKNFLTYFMNEIKTEISLGKLTPEQDAIVKTADARFEMPIYYTVPENVNSNSWFIIDVHGGPHYREFNEQDMEQQFWTSRGFPYLRLNIRGSTGFGANYQNASDGNWYEVIDDVKMAIDWAKTKGLGAKAIVKGDSFGAYAAVAAYTKGYTDVAIAINGPFDLVKEMEDIKAGKTCHQNEDTLLQFGNTVDIRKANSVTTHLTHRSGTKMLLMAGLKDNNCLPQQSEFLYKQMVGLGNHVEFVTMAEEGHVPAKAENRFMILRVMEQFLGDITGHPYEPNGYGTLSTTPGVVYYRSTERPNIN</sequence>
<dbReference type="Gene3D" id="3.40.50.1820">
    <property type="entry name" value="alpha/beta hydrolase"/>
    <property type="match status" value="1"/>
</dbReference>
<keyword evidence="1" id="KW-0378">Hydrolase</keyword>
<dbReference type="InterPro" id="IPR001375">
    <property type="entry name" value="Peptidase_S9_cat"/>
</dbReference>
<evidence type="ECO:0000313" key="3">
    <source>
        <dbReference type="EMBL" id="AIK96335.1"/>
    </source>
</evidence>
<evidence type="ECO:0000313" key="4">
    <source>
        <dbReference type="Proteomes" id="UP000028926"/>
    </source>
</evidence>